<evidence type="ECO:0000256" key="6">
    <source>
        <dbReference type="ARBA" id="ARBA00023002"/>
    </source>
</evidence>
<comment type="function">
    <text evidence="1">Thiol-specific peroxidase that catalyzes the reduction of hydrogen peroxide and organic hydroperoxides to water and alcohols, respectively. Plays a role in cell protection against oxidative stress by detoxifying peroxides and as sensor of hydrogen peroxide-mediated signaling events.</text>
</comment>
<dbReference type="GO" id="GO:0034599">
    <property type="term" value="P:cellular response to oxidative stress"/>
    <property type="evidence" value="ECO:0007669"/>
    <property type="project" value="TreeGrafter"/>
</dbReference>
<dbReference type="PANTHER" id="PTHR42801:SF4">
    <property type="entry name" value="AHPC_TSA FAMILY PROTEIN"/>
    <property type="match status" value="1"/>
</dbReference>
<comment type="caution">
    <text evidence="16">The sequence shown here is derived from an EMBL/GenBank/DDBJ whole genome shotgun (WGS) entry which is preliminary data.</text>
</comment>
<dbReference type="Pfam" id="PF00578">
    <property type="entry name" value="AhpC-TSA"/>
    <property type="match status" value="1"/>
</dbReference>
<dbReference type="PANTHER" id="PTHR42801">
    <property type="entry name" value="THIOREDOXIN-DEPENDENT PEROXIDE REDUCTASE"/>
    <property type="match status" value="1"/>
</dbReference>
<organism evidence="16 17">
    <name type="scientific">Paraburkholderia silviterrae</name>
    <dbReference type="NCBI Taxonomy" id="2528715"/>
    <lineage>
        <taxon>Bacteria</taxon>
        <taxon>Pseudomonadati</taxon>
        <taxon>Pseudomonadota</taxon>
        <taxon>Betaproteobacteria</taxon>
        <taxon>Burkholderiales</taxon>
        <taxon>Burkholderiaceae</taxon>
        <taxon>Paraburkholderia</taxon>
    </lineage>
</organism>
<dbReference type="InterPro" id="IPR036249">
    <property type="entry name" value="Thioredoxin-like_sf"/>
</dbReference>
<name>A0A4R5MF05_9BURK</name>
<dbReference type="InterPro" id="IPR000866">
    <property type="entry name" value="AhpC/TSA"/>
</dbReference>
<dbReference type="InterPro" id="IPR013766">
    <property type="entry name" value="Thioredoxin_domain"/>
</dbReference>
<dbReference type="PIRSF" id="PIRSF000239">
    <property type="entry name" value="AHPC"/>
    <property type="match status" value="1"/>
</dbReference>
<keyword evidence="5" id="KW-0049">Antioxidant</keyword>
<dbReference type="OrthoDB" id="5572803at2"/>
<reference evidence="16 17" key="1">
    <citation type="submission" date="2019-03" db="EMBL/GenBank/DDBJ databases">
        <title>Paraburkholderia sp. 4M-K11, isolated from subtropical forest soil.</title>
        <authorList>
            <person name="Gao Z.-H."/>
            <person name="Qiu L.-H."/>
        </authorList>
    </citation>
    <scope>NUCLEOTIDE SEQUENCE [LARGE SCALE GENOMIC DNA]</scope>
    <source>
        <strain evidence="16 17">4M-K11</strain>
    </source>
</reference>
<evidence type="ECO:0000256" key="10">
    <source>
        <dbReference type="ARBA" id="ARBA00038489"/>
    </source>
</evidence>
<evidence type="ECO:0000256" key="3">
    <source>
        <dbReference type="ARBA" id="ARBA00013017"/>
    </source>
</evidence>
<comment type="similarity">
    <text evidence="10">Belongs to the peroxiredoxin family. BCP/PrxQ subfamily.</text>
</comment>
<evidence type="ECO:0000259" key="15">
    <source>
        <dbReference type="PROSITE" id="PS51352"/>
    </source>
</evidence>
<evidence type="ECO:0000313" key="16">
    <source>
        <dbReference type="EMBL" id="TDG25207.1"/>
    </source>
</evidence>
<dbReference type="Proteomes" id="UP000295722">
    <property type="component" value="Unassembled WGS sequence"/>
</dbReference>
<evidence type="ECO:0000256" key="7">
    <source>
        <dbReference type="ARBA" id="ARBA00023157"/>
    </source>
</evidence>
<keyword evidence="6" id="KW-0560">Oxidoreductase</keyword>
<feature type="domain" description="Thioredoxin" evidence="15">
    <location>
        <begin position="29"/>
        <end position="182"/>
    </location>
</feature>
<evidence type="ECO:0000256" key="13">
    <source>
        <dbReference type="PIRSR" id="PIRSR000239-1"/>
    </source>
</evidence>
<accession>A0A4R5MF05</accession>
<dbReference type="PROSITE" id="PS51352">
    <property type="entry name" value="THIOREDOXIN_2"/>
    <property type="match status" value="1"/>
</dbReference>
<dbReference type="SUPFAM" id="SSF52833">
    <property type="entry name" value="Thioredoxin-like"/>
    <property type="match status" value="1"/>
</dbReference>
<dbReference type="Gene3D" id="3.40.30.10">
    <property type="entry name" value="Glutaredoxin"/>
    <property type="match status" value="1"/>
</dbReference>
<keyword evidence="14" id="KW-0732">Signal</keyword>
<evidence type="ECO:0000256" key="8">
    <source>
        <dbReference type="ARBA" id="ARBA00023284"/>
    </source>
</evidence>
<comment type="catalytic activity">
    <reaction evidence="12">
        <text>a hydroperoxide + [thioredoxin]-dithiol = an alcohol + [thioredoxin]-disulfide + H2O</text>
        <dbReference type="Rhea" id="RHEA:62620"/>
        <dbReference type="Rhea" id="RHEA-COMP:10698"/>
        <dbReference type="Rhea" id="RHEA-COMP:10700"/>
        <dbReference type="ChEBI" id="CHEBI:15377"/>
        <dbReference type="ChEBI" id="CHEBI:29950"/>
        <dbReference type="ChEBI" id="CHEBI:30879"/>
        <dbReference type="ChEBI" id="CHEBI:35924"/>
        <dbReference type="ChEBI" id="CHEBI:50058"/>
        <dbReference type="EC" id="1.11.1.24"/>
    </reaction>
</comment>
<dbReference type="EC" id="1.11.1.24" evidence="3"/>
<feature type="active site" description="Cysteine sulfenic acid (-SOH) intermediate; for peroxidase activity" evidence="13">
    <location>
        <position position="75"/>
    </location>
</feature>
<evidence type="ECO:0000256" key="14">
    <source>
        <dbReference type="SAM" id="SignalP"/>
    </source>
</evidence>
<keyword evidence="7" id="KW-1015">Disulfide bond</keyword>
<evidence type="ECO:0000313" key="17">
    <source>
        <dbReference type="Proteomes" id="UP000295722"/>
    </source>
</evidence>
<sequence length="187" mass="20349">MKLRYFAAGAAALVCAGLAFFALSAQATLKPGDSAPDFTTQASLGGKTYTYSLATELKKGPVVLYFYPAAFTKGCTIEAHDFAEAVDQYKQYGATVIGVSHDNIDTLTKFSVSECRSKFPVAADEDSKIIKAYDASMPMHAVMANRVSYVIAPDGKVIYEYTSLSPDKHVENTLRAVKEWAEQHPQQ</sequence>
<dbReference type="CDD" id="cd03017">
    <property type="entry name" value="PRX_BCP"/>
    <property type="match status" value="1"/>
</dbReference>
<protein>
    <recommendedName>
        <fullName evidence="3">thioredoxin-dependent peroxiredoxin</fullName>
        <ecNumber evidence="3">1.11.1.24</ecNumber>
    </recommendedName>
    <alternativeName>
        <fullName evidence="9">Thioredoxin peroxidase</fullName>
    </alternativeName>
    <alternativeName>
        <fullName evidence="11">Thioredoxin-dependent peroxiredoxin Bcp</fullName>
    </alternativeName>
</protein>
<evidence type="ECO:0000256" key="1">
    <source>
        <dbReference type="ARBA" id="ARBA00003330"/>
    </source>
</evidence>
<evidence type="ECO:0000256" key="4">
    <source>
        <dbReference type="ARBA" id="ARBA00022559"/>
    </source>
</evidence>
<dbReference type="AlphaFoldDB" id="A0A4R5MF05"/>
<evidence type="ECO:0000256" key="11">
    <source>
        <dbReference type="ARBA" id="ARBA00042639"/>
    </source>
</evidence>
<dbReference type="GO" id="GO:0005737">
    <property type="term" value="C:cytoplasm"/>
    <property type="evidence" value="ECO:0007669"/>
    <property type="project" value="TreeGrafter"/>
</dbReference>
<keyword evidence="17" id="KW-1185">Reference proteome</keyword>
<comment type="subunit">
    <text evidence="2">Monomer.</text>
</comment>
<evidence type="ECO:0000256" key="12">
    <source>
        <dbReference type="ARBA" id="ARBA00049091"/>
    </source>
</evidence>
<dbReference type="InterPro" id="IPR024706">
    <property type="entry name" value="Peroxiredoxin_AhpC-typ"/>
</dbReference>
<dbReference type="EMBL" id="SMRP01000002">
    <property type="protein sequence ID" value="TDG25207.1"/>
    <property type="molecule type" value="Genomic_DNA"/>
</dbReference>
<proteinExistence type="inferred from homology"/>
<feature type="chain" id="PRO_5020493370" description="thioredoxin-dependent peroxiredoxin" evidence="14">
    <location>
        <begin position="28"/>
        <end position="187"/>
    </location>
</feature>
<evidence type="ECO:0000256" key="2">
    <source>
        <dbReference type="ARBA" id="ARBA00011245"/>
    </source>
</evidence>
<keyword evidence="8" id="KW-0676">Redox-active center</keyword>
<evidence type="ECO:0000256" key="9">
    <source>
        <dbReference type="ARBA" id="ARBA00032824"/>
    </source>
</evidence>
<dbReference type="GO" id="GO:0045454">
    <property type="term" value="P:cell redox homeostasis"/>
    <property type="evidence" value="ECO:0007669"/>
    <property type="project" value="TreeGrafter"/>
</dbReference>
<evidence type="ECO:0000256" key="5">
    <source>
        <dbReference type="ARBA" id="ARBA00022862"/>
    </source>
</evidence>
<dbReference type="RefSeq" id="WP_133193773.1">
    <property type="nucleotide sequence ID" value="NZ_JBHUCW010000006.1"/>
</dbReference>
<dbReference type="InterPro" id="IPR050924">
    <property type="entry name" value="Peroxiredoxin_BCP/PrxQ"/>
</dbReference>
<gene>
    <name evidence="16" type="ORF">EYW47_05000</name>
</gene>
<dbReference type="GO" id="GO:0008379">
    <property type="term" value="F:thioredoxin peroxidase activity"/>
    <property type="evidence" value="ECO:0007669"/>
    <property type="project" value="TreeGrafter"/>
</dbReference>
<keyword evidence="4" id="KW-0575">Peroxidase</keyword>
<feature type="signal peptide" evidence="14">
    <location>
        <begin position="1"/>
        <end position="27"/>
    </location>
</feature>